<comment type="caution">
    <text evidence="1">The sequence shown here is derived from an EMBL/GenBank/DDBJ whole genome shotgun (WGS) entry which is preliminary data.</text>
</comment>
<dbReference type="EMBL" id="JAPUUL010003181">
    <property type="protein sequence ID" value="KAJ8124246.1"/>
    <property type="molecule type" value="Genomic_DNA"/>
</dbReference>
<protein>
    <submittedName>
        <fullName evidence="1">Uncharacterized protein</fullName>
    </submittedName>
</protein>
<reference evidence="1" key="1">
    <citation type="submission" date="2022-12" db="EMBL/GenBank/DDBJ databases">
        <title>Genome Sequence of Lasiodiplodia mahajangana.</title>
        <authorList>
            <person name="Buettner E."/>
        </authorList>
    </citation>
    <scope>NUCLEOTIDE SEQUENCE</scope>
    <source>
        <strain evidence="1">VT137</strain>
    </source>
</reference>
<dbReference type="Proteomes" id="UP001153332">
    <property type="component" value="Unassembled WGS sequence"/>
</dbReference>
<name>A0ACC2JA34_9PEZI</name>
<organism evidence="1 2">
    <name type="scientific">Lasiodiplodia mahajangana</name>
    <dbReference type="NCBI Taxonomy" id="1108764"/>
    <lineage>
        <taxon>Eukaryota</taxon>
        <taxon>Fungi</taxon>
        <taxon>Dikarya</taxon>
        <taxon>Ascomycota</taxon>
        <taxon>Pezizomycotina</taxon>
        <taxon>Dothideomycetes</taxon>
        <taxon>Dothideomycetes incertae sedis</taxon>
        <taxon>Botryosphaeriales</taxon>
        <taxon>Botryosphaeriaceae</taxon>
        <taxon>Lasiodiplodia</taxon>
    </lineage>
</organism>
<evidence type="ECO:0000313" key="2">
    <source>
        <dbReference type="Proteomes" id="UP001153332"/>
    </source>
</evidence>
<gene>
    <name evidence="1" type="ORF">O1611_g9395</name>
</gene>
<sequence>MAHYSNLKLLDRPEPGLIKWSPNPSDDNFLHVNLQHRVVQLYKPTGHARCGRFDYERVAKLDDIPPLSTYDWSPAYPGLVAIGTASGTINIINLNDSTNHYLEQRLKFTRFCQAIAFNNGSLLAVGLERVRNDQCLQVWDINRLTDLKPNAPWPSLDGSILGEAVHRFEPATTVSSTKFFEDSPQTLVVGIKNQGIRIYDLRAIDYMDSNYFASSSLDRPGIVIWDRRATSRHLSSPSYLDATETDGLPWGAALNLDRAIDINPSNVPDRGSLVRSIRFCREHRGLLAVLSRTGQLRVLETTKEFATWDGRYDTSPELLEARNSYELDMGFTKGNRKHDQIVSFDWVTLNSPTVTPRALVLRASGAYEILEKPSYTSDHIYKMVPWQAPHRGLEGGTSYHGPMCFEATQHPEMMGSLLVDEAAKSIPLFGNEKASIATIVSQALELPPPNPNDDMDSDVEENGDFLRSLTSAKTTAEKLLALRKHAQNTSQSQESYSGDNKYMATRNDSPDKTSSDATWSGTGLVSHQQAHENLLTTTLNAEGFPRKAQVVLDHTMLLRAKEKYLFDYYANINITSDDPWLKDMWLWVDRASSNAYDDGMIAQGIDYSFLGVIPIWTKDLGRKGSSRLLSPTIAHPDDAAWERGLQTLLNARPGEPSYGKLKTARPGRREVAMRICEWGKESIDLEWGDYAKVPASEKNSSSFTKAAARALFEGNFTEAVNILKAASAEYPELLFVSLALQLTGRGDRGLVKDQLDFNDTAASKTDPYLRAISALIATNNWETIANQESLPLRERTYIALRNFDDDKLTQWLDDQLLAAIKTGDIEGIVLTGITDDLPR</sequence>
<accession>A0ACC2JA34</accession>
<proteinExistence type="predicted"/>
<keyword evidence="2" id="KW-1185">Reference proteome</keyword>
<evidence type="ECO:0000313" key="1">
    <source>
        <dbReference type="EMBL" id="KAJ8124246.1"/>
    </source>
</evidence>